<name>A0A1D9MLA0_9ACTO</name>
<sequence>MMDLMVRLAERTDAVAAGIAQLGSLCRSLEGGWELSDAPNTPEMAWAQDRLIQRWHDRIVAPQIGERLAVAMMGHRLVGCASVKPTEGEGRTITDVRRLELEGVWIDPQFAIEIGVGAPAPNRQSFIPLWERSEWGGGDLVQPEIETLDPLEPDAASVTLLPDSGVLSPKQIIEIARVRLLEYVLPGLAPAQTWVWREDGESRDFYRDNGFTLDGMSRLEPELGVEMLRLVR</sequence>
<dbReference type="STRING" id="1912795.BK816_06325"/>
<dbReference type="EMBL" id="CP017812">
    <property type="protein sequence ID" value="AOZ72953.1"/>
    <property type="molecule type" value="Genomic_DNA"/>
</dbReference>
<dbReference type="InterPro" id="IPR016181">
    <property type="entry name" value="Acyl_CoA_acyltransferase"/>
</dbReference>
<protein>
    <submittedName>
        <fullName evidence="1">Uncharacterized protein</fullName>
    </submittedName>
</protein>
<organism evidence="1 2">
    <name type="scientific">Boudabousia tangfeifanii</name>
    <dbReference type="NCBI Taxonomy" id="1912795"/>
    <lineage>
        <taxon>Bacteria</taxon>
        <taxon>Bacillati</taxon>
        <taxon>Actinomycetota</taxon>
        <taxon>Actinomycetes</taxon>
        <taxon>Actinomycetales</taxon>
        <taxon>Actinomycetaceae</taxon>
        <taxon>Boudabousia</taxon>
    </lineage>
</organism>
<evidence type="ECO:0000313" key="1">
    <source>
        <dbReference type="EMBL" id="AOZ72953.1"/>
    </source>
</evidence>
<dbReference type="KEGG" id="avu:BK816_06325"/>
<proteinExistence type="predicted"/>
<dbReference type="Proteomes" id="UP000176288">
    <property type="component" value="Chromosome"/>
</dbReference>
<dbReference type="OrthoDB" id="5243635at2"/>
<dbReference type="RefSeq" id="WP_071164417.1">
    <property type="nucleotide sequence ID" value="NZ_CP017812.1"/>
</dbReference>
<reference evidence="1 2" key="1">
    <citation type="submission" date="2016-10" db="EMBL/GenBank/DDBJ databases">
        <title>Actinomyces aegypiusis sp. nov., isolated from the Aegypius monachus in Qinghai Tibet Plateau China.</title>
        <authorList>
            <person name="Wang Y."/>
        </authorList>
    </citation>
    <scope>NUCLEOTIDE SEQUENCE [LARGE SCALE GENOMIC DNA]</scope>
    <source>
        <strain evidence="1 2">VUL4_3</strain>
    </source>
</reference>
<dbReference type="AlphaFoldDB" id="A0A1D9MLA0"/>
<keyword evidence="2" id="KW-1185">Reference proteome</keyword>
<gene>
    <name evidence="1" type="ORF">BK816_06325</name>
</gene>
<accession>A0A1D9MLA0</accession>
<dbReference type="SUPFAM" id="SSF55729">
    <property type="entry name" value="Acyl-CoA N-acyltransferases (Nat)"/>
    <property type="match status" value="1"/>
</dbReference>
<evidence type="ECO:0000313" key="2">
    <source>
        <dbReference type="Proteomes" id="UP000176288"/>
    </source>
</evidence>